<proteinExistence type="predicted"/>
<dbReference type="AlphaFoldDB" id="A0A1I1FUM2"/>
<evidence type="ECO:0000313" key="1">
    <source>
        <dbReference type="EMBL" id="SFC03024.1"/>
    </source>
</evidence>
<dbReference type="EMBL" id="FOLE01000002">
    <property type="protein sequence ID" value="SFC03024.1"/>
    <property type="molecule type" value="Genomic_DNA"/>
</dbReference>
<dbReference type="InterPro" id="IPR013785">
    <property type="entry name" value="Aldolase_TIM"/>
</dbReference>
<dbReference type="STRING" id="927664.SAMN05421780_102329"/>
<dbReference type="Gene3D" id="3.20.20.70">
    <property type="entry name" value="Aldolase class I"/>
    <property type="match status" value="1"/>
</dbReference>
<dbReference type="GO" id="GO:0016853">
    <property type="term" value="F:isomerase activity"/>
    <property type="evidence" value="ECO:0007669"/>
    <property type="project" value="UniProtKB-KW"/>
</dbReference>
<dbReference type="Proteomes" id="UP000199514">
    <property type="component" value="Unassembled WGS sequence"/>
</dbReference>
<evidence type="ECO:0000313" key="2">
    <source>
        <dbReference type="Proteomes" id="UP000199514"/>
    </source>
</evidence>
<dbReference type="OrthoDB" id="941905at2"/>
<sequence>MLRTMVFVGSLTNLTDARYAAGMGVEYLGFVVNAALPQFVEPTLYKNMAEWLAGVKLIGQVGAATPDEVNALLSQYALHGIATTNPETAAYASEHGLEVFLTIKGTEILQPATAAFLAQQQPNAAYFILENEEDNSPLNDQEKEQLRLLATAYPLVLGYGFDAQNVCSLLDALPLSGIALRGGGEEIRPGFKDLSDLADVLEQLEAAD</sequence>
<protein>
    <submittedName>
        <fullName evidence="1">Phosphoribosylanthranilate isomerase</fullName>
    </submittedName>
</protein>
<dbReference type="SUPFAM" id="SSF51366">
    <property type="entry name" value="Ribulose-phoshate binding barrel"/>
    <property type="match status" value="1"/>
</dbReference>
<keyword evidence="2" id="KW-1185">Reference proteome</keyword>
<gene>
    <name evidence="1" type="ORF">SAMN05421780_102329</name>
</gene>
<accession>A0A1I1FUM2</accession>
<dbReference type="InterPro" id="IPR011060">
    <property type="entry name" value="RibuloseP-bd_barrel"/>
</dbReference>
<keyword evidence="1" id="KW-0413">Isomerase</keyword>
<name>A0A1I1FUM2_9BACT</name>
<organism evidence="1 2">
    <name type="scientific">Flexibacter flexilis DSM 6793</name>
    <dbReference type="NCBI Taxonomy" id="927664"/>
    <lineage>
        <taxon>Bacteria</taxon>
        <taxon>Pseudomonadati</taxon>
        <taxon>Bacteroidota</taxon>
        <taxon>Cytophagia</taxon>
        <taxon>Cytophagales</taxon>
        <taxon>Flexibacteraceae</taxon>
        <taxon>Flexibacter</taxon>
    </lineage>
</organism>
<reference evidence="1 2" key="1">
    <citation type="submission" date="2016-10" db="EMBL/GenBank/DDBJ databases">
        <authorList>
            <person name="de Groot N.N."/>
        </authorList>
    </citation>
    <scope>NUCLEOTIDE SEQUENCE [LARGE SCALE GENOMIC DNA]</scope>
    <source>
        <strain evidence="1 2">DSM 6793</strain>
    </source>
</reference>